<feature type="transmembrane region" description="Helical" evidence="2">
    <location>
        <begin position="12"/>
        <end position="35"/>
    </location>
</feature>
<feature type="region of interest" description="Disordered" evidence="1">
    <location>
        <begin position="233"/>
        <end position="329"/>
    </location>
</feature>
<feature type="transmembrane region" description="Helical" evidence="2">
    <location>
        <begin position="465"/>
        <end position="486"/>
    </location>
</feature>
<dbReference type="Proteomes" id="UP001151518">
    <property type="component" value="Unassembled WGS sequence"/>
</dbReference>
<feature type="compositionally biased region" description="Low complexity" evidence="1">
    <location>
        <begin position="246"/>
        <end position="256"/>
    </location>
</feature>
<comment type="caution">
    <text evidence="3">The sequence shown here is derived from an EMBL/GenBank/DDBJ whole genome shotgun (WGS) entry which is preliminary data.</text>
</comment>
<dbReference type="AlphaFoldDB" id="A0A9W8G6G4"/>
<feature type="compositionally biased region" description="Low complexity" evidence="1">
    <location>
        <begin position="288"/>
        <end position="313"/>
    </location>
</feature>
<feature type="compositionally biased region" description="Basic and acidic residues" evidence="1">
    <location>
        <begin position="277"/>
        <end position="286"/>
    </location>
</feature>
<evidence type="ECO:0000313" key="4">
    <source>
        <dbReference type="Proteomes" id="UP001151518"/>
    </source>
</evidence>
<feature type="transmembrane region" description="Helical" evidence="2">
    <location>
        <begin position="498"/>
        <end position="523"/>
    </location>
</feature>
<feature type="compositionally biased region" description="Polar residues" evidence="1">
    <location>
        <begin position="320"/>
        <end position="329"/>
    </location>
</feature>
<keyword evidence="2" id="KW-0472">Membrane</keyword>
<feature type="transmembrane region" description="Helical" evidence="2">
    <location>
        <begin position="170"/>
        <end position="201"/>
    </location>
</feature>
<protein>
    <submittedName>
        <fullName evidence="3">Uncharacterized protein</fullName>
    </submittedName>
</protein>
<name>A0A9W8G6G4_9FUNG</name>
<dbReference type="EMBL" id="JANBTW010000040">
    <property type="protein sequence ID" value="KAJ2676440.1"/>
    <property type="molecule type" value="Genomic_DNA"/>
</dbReference>
<reference evidence="3" key="1">
    <citation type="submission" date="2022-07" db="EMBL/GenBank/DDBJ databases">
        <title>Phylogenomic reconstructions and comparative analyses of Kickxellomycotina fungi.</title>
        <authorList>
            <person name="Reynolds N.K."/>
            <person name="Stajich J.E."/>
            <person name="Barry K."/>
            <person name="Grigoriev I.V."/>
            <person name="Crous P."/>
            <person name="Smith M.E."/>
        </authorList>
    </citation>
    <scope>NUCLEOTIDE SEQUENCE</scope>
    <source>
        <strain evidence="3">NRRL 3115</strain>
    </source>
</reference>
<sequence>MVDSASNGTANIALFIVQIVSAVSGFVISASCLYLRKWHPPIAYTAAFHISFWIGIQAIITHTASAISVRLPGASEHMQNTKPLIRFLVWAQFAMPLWFVFLNVAIATDLMLSQLLRLNLSKLQSMHRWYLPVASLMAFTLALPLLIYHSEYRPSANVFSVQFPSALSVTLYYILAFDLWIAIGIVYCFVVVGLVVSVIIIKLRRKRADWNEHNLAQLESECATQSATQSVQAPKRAYVSNEHTDNSNSGSSAAGGICESLHTSPPSTSRSNTTQSGHDEDIKDIKTNTSCAGSSASSSSSNGSKNNDHSGSNEADPETETPTTLSSANNPMLAQRKSVLFVHPLPVKEKHQETDRTMEGRFRRLCSTSSSPSENRYAGLARKEALHISGSTAADIPNAEAGAEPNLLSTPSTLNTASKAHRRPILRLASLPPPFLFRNSHRSTLASQATVTAPFRIPTLALVRLLLYPLIPILSFTLMCVVRWVWFRSTMPSRWEVLNVVSGVLRALEGFLCLIVFLLNPALNRSFREIRKRNTPTFNQ</sequence>
<keyword evidence="2" id="KW-1133">Transmembrane helix</keyword>
<feature type="transmembrane region" description="Helical" evidence="2">
    <location>
        <begin position="42"/>
        <end position="67"/>
    </location>
</feature>
<evidence type="ECO:0000313" key="3">
    <source>
        <dbReference type="EMBL" id="KAJ2676440.1"/>
    </source>
</evidence>
<gene>
    <name evidence="3" type="ORF">GGI25_003590</name>
</gene>
<evidence type="ECO:0000256" key="1">
    <source>
        <dbReference type="SAM" id="MobiDB-lite"/>
    </source>
</evidence>
<proteinExistence type="predicted"/>
<dbReference type="OrthoDB" id="5543279at2759"/>
<evidence type="ECO:0000256" key="2">
    <source>
        <dbReference type="SAM" id="Phobius"/>
    </source>
</evidence>
<organism evidence="3 4">
    <name type="scientific">Coemansia spiralis</name>
    <dbReference type="NCBI Taxonomy" id="417178"/>
    <lineage>
        <taxon>Eukaryota</taxon>
        <taxon>Fungi</taxon>
        <taxon>Fungi incertae sedis</taxon>
        <taxon>Zoopagomycota</taxon>
        <taxon>Kickxellomycotina</taxon>
        <taxon>Kickxellomycetes</taxon>
        <taxon>Kickxellales</taxon>
        <taxon>Kickxellaceae</taxon>
        <taxon>Coemansia</taxon>
    </lineage>
</organism>
<feature type="transmembrane region" description="Helical" evidence="2">
    <location>
        <begin position="87"/>
        <end position="108"/>
    </location>
</feature>
<feature type="transmembrane region" description="Helical" evidence="2">
    <location>
        <begin position="129"/>
        <end position="150"/>
    </location>
</feature>
<feature type="compositionally biased region" description="Low complexity" evidence="1">
    <location>
        <begin position="263"/>
        <end position="276"/>
    </location>
</feature>
<keyword evidence="2" id="KW-0812">Transmembrane</keyword>
<accession>A0A9W8G6G4</accession>